<accession>A0ABP9X6L9</accession>
<evidence type="ECO:0000313" key="2">
    <source>
        <dbReference type="Proteomes" id="UP001428290"/>
    </source>
</evidence>
<proteinExistence type="predicted"/>
<evidence type="ECO:0000313" key="1">
    <source>
        <dbReference type="EMBL" id="GAA5531033.1"/>
    </source>
</evidence>
<dbReference type="EMBL" id="BAABRU010000030">
    <property type="protein sequence ID" value="GAA5531033.1"/>
    <property type="molecule type" value="Genomic_DNA"/>
</dbReference>
<comment type="caution">
    <text evidence="1">The sequence shown here is derived from an EMBL/GenBank/DDBJ whole genome shotgun (WGS) entry which is preliminary data.</text>
</comment>
<reference evidence="1 2" key="1">
    <citation type="submission" date="2024-02" db="EMBL/GenBank/DDBJ databases">
        <title>Herpetosiphon gulosus NBRC 112829.</title>
        <authorList>
            <person name="Ichikawa N."/>
            <person name="Katano-Makiyama Y."/>
            <person name="Hidaka K."/>
        </authorList>
    </citation>
    <scope>NUCLEOTIDE SEQUENCE [LARGE SCALE GENOMIC DNA]</scope>
    <source>
        <strain evidence="1 2">NBRC 112829</strain>
    </source>
</reference>
<gene>
    <name evidence="1" type="ORF">Hgul01_04857</name>
</gene>
<sequence length="217" mass="24659">MVCGLYYCPACEKKKIAYAARKAGNPTTPATDAIPTTYLMPQRFVCWPTEVSPDGMEALAVAVSVMKTKAQARDVVTLIWHMLYEYRAAIVRWLVLEGLLNDPSVIPDRLAFFLFIDEDREDVLWWRQLLLIQPRLAKNGTLGVRMRVELEDIVMPLLQFFMKTQFDGVGFEQQIAPDHHATVTYHLATALCQLEARLAVEVTWTIEDWLGGDEPVS</sequence>
<dbReference type="Proteomes" id="UP001428290">
    <property type="component" value="Unassembled WGS sequence"/>
</dbReference>
<organism evidence="1 2">
    <name type="scientific">Herpetosiphon gulosus</name>
    <dbReference type="NCBI Taxonomy" id="1973496"/>
    <lineage>
        <taxon>Bacteria</taxon>
        <taxon>Bacillati</taxon>
        <taxon>Chloroflexota</taxon>
        <taxon>Chloroflexia</taxon>
        <taxon>Herpetosiphonales</taxon>
        <taxon>Herpetosiphonaceae</taxon>
        <taxon>Herpetosiphon</taxon>
    </lineage>
</organism>
<name>A0ABP9X6L9_9CHLR</name>
<keyword evidence="2" id="KW-1185">Reference proteome</keyword>
<protein>
    <submittedName>
        <fullName evidence="1">Uncharacterized protein</fullName>
    </submittedName>
</protein>